<dbReference type="KEGG" id="age:AA314_02145"/>
<proteinExistence type="inferred from homology"/>
<dbReference type="FunFam" id="3.40.50.720:FF:000084">
    <property type="entry name" value="Short-chain dehydrogenase reductase"/>
    <property type="match status" value="1"/>
</dbReference>
<organism evidence="3 5">
    <name type="scientific">Archangium gephyra</name>
    <dbReference type="NCBI Taxonomy" id="48"/>
    <lineage>
        <taxon>Bacteria</taxon>
        <taxon>Pseudomonadati</taxon>
        <taxon>Myxococcota</taxon>
        <taxon>Myxococcia</taxon>
        <taxon>Myxococcales</taxon>
        <taxon>Cystobacterineae</taxon>
        <taxon>Archangiaceae</taxon>
        <taxon>Archangium</taxon>
    </lineage>
</organism>
<evidence type="ECO:0000256" key="2">
    <source>
        <dbReference type="ARBA" id="ARBA00023002"/>
    </source>
</evidence>
<dbReference type="PANTHER" id="PTHR44196">
    <property type="entry name" value="DEHYDROGENASE/REDUCTASE SDR FAMILY MEMBER 7B"/>
    <property type="match status" value="1"/>
</dbReference>
<keyword evidence="2" id="KW-0560">Oxidoreductase</keyword>
<dbReference type="EMBL" id="QUMU01000004">
    <property type="protein sequence ID" value="REG32788.1"/>
    <property type="molecule type" value="Genomic_DNA"/>
</dbReference>
<evidence type="ECO:0000313" key="6">
    <source>
        <dbReference type="Proteomes" id="UP000256345"/>
    </source>
</evidence>
<reference evidence="4 6" key="2">
    <citation type="submission" date="2018-08" db="EMBL/GenBank/DDBJ databases">
        <title>Genomic Encyclopedia of Archaeal and Bacterial Type Strains, Phase II (KMG-II): from individual species to whole genera.</title>
        <authorList>
            <person name="Goeker M."/>
        </authorList>
    </citation>
    <scope>NUCLEOTIDE SEQUENCE [LARGE SCALE GENOMIC DNA]</scope>
    <source>
        <strain evidence="4 6">DSM 2261</strain>
    </source>
</reference>
<dbReference type="GO" id="GO:0016491">
    <property type="term" value="F:oxidoreductase activity"/>
    <property type="evidence" value="ECO:0007669"/>
    <property type="project" value="UniProtKB-KW"/>
</dbReference>
<evidence type="ECO:0000313" key="3">
    <source>
        <dbReference type="EMBL" id="AKJ00519.1"/>
    </source>
</evidence>
<dbReference type="SUPFAM" id="SSF51735">
    <property type="entry name" value="NAD(P)-binding Rossmann-fold domains"/>
    <property type="match status" value="1"/>
</dbReference>
<dbReference type="PRINTS" id="PR00081">
    <property type="entry name" value="GDHRDH"/>
</dbReference>
<dbReference type="EMBL" id="CP011509">
    <property type="protein sequence ID" value="AKJ00519.1"/>
    <property type="molecule type" value="Genomic_DNA"/>
</dbReference>
<comment type="similarity">
    <text evidence="1">Belongs to the short-chain dehydrogenases/reductases (SDR) family.</text>
</comment>
<evidence type="ECO:0000313" key="5">
    <source>
        <dbReference type="Proteomes" id="UP000035579"/>
    </source>
</evidence>
<dbReference type="NCBIfam" id="NF005495">
    <property type="entry name" value="PRK07109.1"/>
    <property type="match status" value="1"/>
</dbReference>
<evidence type="ECO:0000313" key="4">
    <source>
        <dbReference type="EMBL" id="REG32788.1"/>
    </source>
</evidence>
<dbReference type="Pfam" id="PF00106">
    <property type="entry name" value="adh_short"/>
    <property type="match status" value="1"/>
</dbReference>
<dbReference type="RefSeq" id="WP_047855326.1">
    <property type="nucleotide sequence ID" value="NZ_CP011509.1"/>
</dbReference>
<reference evidence="3 5" key="1">
    <citation type="submission" date="2015-05" db="EMBL/GenBank/DDBJ databases">
        <title>Genome assembly of Archangium gephyra DSM 2261.</title>
        <authorList>
            <person name="Sharma G."/>
            <person name="Subramanian S."/>
        </authorList>
    </citation>
    <scope>NUCLEOTIDE SEQUENCE [LARGE SCALE GENOMIC DNA]</scope>
    <source>
        <strain evidence="3 5">DSM 2261</strain>
    </source>
</reference>
<dbReference type="GO" id="GO:0016020">
    <property type="term" value="C:membrane"/>
    <property type="evidence" value="ECO:0007669"/>
    <property type="project" value="TreeGrafter"/>
</dbReference>
<accession>A0AAC8Q4P6</accession>
<dbReference type="AlphaFoldDB" id="A0AAC8Q4P6"/>
<dbReference type="Proteomes" id="UP000256345">
    <property type="component" value="Unassembled WGS sequence"/>
</dbReference>
<sequence length="327" mass="35183">MAKVRDAVVVITGASSGIGRETALAFARKGATVVLAARRAQPLREAAGQCEQLAGQALAVPTDVTDEESVRDLARAAIERFGRLDVWVNNAAVTLFGRFEETPPIDWRRVLETNLFGYVHGARAALPYFREQGHGVLINNLTGYAKMGAPYLSAYISSKFALRGLTECLRQELVGDGIEVCAVLPASIDTPIFQHAANYTGRAVKPLRPVIPAHAVARAIVQCARRPRPEVVVGRAGFPLQLLHALSRPLYDRVIQRVIESEHFQERSAAPSDGNLWRPLAGGTGVSGGWTGHEGKPVRSRALLGTGAVALALGLGWLGLREAREHA</sequence>
<dbReference type="InterPro" id="IPR036291">
    <property type="entry name" value="NAD(P)-bd_dom_sf"/>
</dbReference>
<dbReference type="NCBIfam" id="NF004792">
    <property type="entry name" value="PRK06139.1"/>
    <property type="match status" value="1"/>
</dbReference>
<keyword evidence="6" id="KW-1185">Reference proteome</keyword>
<gene>
    <name evidence="3" type="ORF">AA314_02145</name>
    <name evidence="4" type="ORF">ATI61_10475</name>
</gene>
<name>A0AAC8Q4P6_9BACT</name>
<dbReference type="PANTHER" id="PTHR44196:SF1">
    <property type="entry name" value="DEHYDROGENASE_REDUCTASE SDR FAMILY MEMBER 7B"/>
    <property type="match status" value="1"/>
</dbReference>
<protein>
    <submittedName>
        <fullName evidence="3">Oxidoreductase, short-chain dehydrogenase/reductase family</fullName>
    </submittedName>
    <submittedName>
        <fullName evidence="4">Short-subunit dehydrogenase</fullName>
    </submittedName>
</protein>
<dbReference type="Proteomes" id="UP000035579">
    <property type="component" value="Chromosome"/>
</dbReference>
<evidence type="ECO:0000256" key="1">
    <source>
        <dbReference type="ARBA" id="ARBA00006484"/>
    </source>
</evidence>
<dbReference type="Gene3D" id="3.40.50.720">
    <property type="entry name" value="NAD(P)-binding Rossmann-like Domain"/>
    <property type="match status" value="1"/>
</dbReference>
<dbReference type="InterPro" id="IPR002347">
    <property type="entry name" value="SDR_fam"/>
</dbReference>